<dbReference type="AlphaFoldDB" id="A0AAV4U094"/>
<comment type="caution">
    <text evidence="2">The sequence shown here is derived from an EMBL/GenBank/DDBJ whole genome shotgun (WGS) entry which is preliminary data.</text>
</comment>
<dbReference type="InterPro" id="IPR036249">
    <property type="entry name" value="Thioredoxin-like_sf"/>
</dbReference>
<dbReference type="CDD" id="cd03050">
    <property type="entry name" value="GST_N_Theta"/>
    <property type="match status" value="1"/>
</dbReference>
<dbReference type="InterPro" id="IPR040079">
    <property type="entry name" value="Glutathione_S-Trfase"/>
</dbReference>
<proteinExistence type="predicted"/>
<dbReference type="InterPro" id="IPR004045">
    <property type="entry name" value="Glutathione_S-Trfase_N"/>
</dbReference>
<accession>A0AAV4U094</accession>
<gene>
    <name evidence="2" type="primary">GSTT1</name>
    <name evidence="2" type="ORF">CEXT_358421</name>
</gene>
<dbReference type="PROSITE" id="PS50404">
    <property type="entry name" value="GST_NTER"/>
    <property type="match status" value="1"/>
</dbReference>
<reference evidence="2 3" key="1">
    <citation type="submission" date="2021-06" db="EMBL/GenBank/DDBJ databases">
        <title>Caerostris extrusa draft genome.</title>
        <authorList>
            <person name="Kono N."/>
            <person name="Arakawa K."/>
        </authorList>
    </citation>
    <scope>NUCLEOTIDE SEQUENCE [LARGE SCALE GENOMIC DNA]</scope>
</reference>
<dbReference type="EMBL" id="BPLR01012083">
    <property type="protein sequence ID" value="GIY51188.1"/>
    <property type="molecule type" value="Genomic_DNA"/>
</dbReference>
<feature type="domain" description="GST N-terminal" evidence="1">
    <location>
        <begin position="1"/>
        <end position="82"/>
    </location>
</feature>
<dbReference type="SUPFAM" id="SSF52833">
    <property type="entry name" value="Thioredoxin-like"/>
    <property type="match status" value="1"/>
</dbReference>
<dbReference type="Gene3D" id="1.20.1050.10">
    <property type="match status" value="1"/>
</dbReference>
<dbReference type="PANTHER" id="PTHR43917">
    <property type="match status" value="1"/>
</dbReference>
<dbReference type="InterPro" id="IPR036282">
    <property type="entry name" value="Glutathione-S-Trfase_C_sf"/>
</dbReference>
<dbReference type="SFLD" id="SFLDG00358">
    <property type="entry name" value="Main_(cytGST)"/>
    <property type="match status" value="1"/>
</dbReference>
<dbReference type="PANTHER" id="PTHR43917:SF8">
    <property type="entry name" value="GH16740P-RELATED"/>
    <property type="match status" value="1"/>
</dbReference>
<organism evidence="2 3">
    <name type="scientific">Caerostris extrusa</name>
    <name type="common">Bark spider</name>
    <name type="synonym">Caerostris bankana</name>
    <dbReference type="NCBI Taxonomy" id="172846"/>
    <lineage>
        <taxon>Eukaryota</taxon>
        <taxon>Metazoa</taxon>
        <taxon>Ecdysozoa</taxon>
        <taxon>Arthropoda</taxon>
        <taxon>Chelicerata</taxon>
        <taxon>Arachnida</taxon>
        <taxon>Araneae</taxon>
        <taxon>Araneomorphae</taxon>
        <taxon>Entelegynae</taxon>
        <taxon>Araneoidea</taxon>
        <taxon>Araneidae</taxon>
        <taxon>Caerostris</taxon>
    </lineage>
</organism>
<dbReference type="FunFam" id="3.40.30.10:FF:000176">
    <property type="entry name" value="Glutathione S-transferase theta-1"/>
    <property type="match status" value="1"/>
</dbReference>
<dbReference type="InterPro" id="IPR051369">
    <property type="entry name" value="GST_Theta"/>
</dbReference>
<evidence type="ECO:0000259" key="1">
    <source>
        <dbReference type="PROSITE" id="PS50404"/>
    </source>
</evidence>
<sequence>MSLRLYYDLMSQPCRAMVIFMKMNNIPFESRLVALRKGEHFTPEFTKLNPFQKVPVLEHNDFVLTESIAMIRYLAREYPIQDKWYPKDSKAQAKVDEYLEWQHLNTRLFGSMIFRQRVIVPMLQQKPVDDVKLEFYKNGFLKVLKR</sequence>
<protein>
    <submittedName>
        <fullName evidence="2">Glutathione S-transferase theta-1</fullName>
    </submittedName>
</protein>
<dbReference type="Proteomes" id="UP001054945">
    <property type="component" value="Unassembled WGS sequence"/>
</dbReference>
<dbReference type="GO" id="GO:0004364">
    <property type="term" value="F:glutathione transferase activity"/>
    <property type="evidence" value="ECO:0007669"/>
    <property type="project" value="TreeGrafter"/>
</dbReference>
<evidence type="ECO:0000313" key="3">
    <source>
        <dbReference type="Proteomes" id="UP001054945"/>
    </source>
</evidence>
<dbReference type="InterPro" id="IPR040075">
    <property type="entry name" value="GST_N_Theta"/>
</dbReference>
<dbReference type="GO" id="GO:0006749">
    <property type="term" value="P:glutathione metabolic process"/>
    <property type="evidence" value="ECO:0007669"/>
    <property type="project" value="TreeGrafter"/>
</dbReference>
<dbReference type="Gene3D" id="3.40.30.10">
    <property type="entry name" value="Glutaredoxin"/>
    <property type="match status" value="1"/>
</dbReference>
<name>A0AAV4U094_CAEEX</name>
<evidence type="ECO:0000313" key="2">
    <source>
        <dbReference type="EMBL" id="GIY51188.1"/>
    </source>
</evidence>
<keyword evidence="3" id="KW-1185">Reference proteome</keyword>
<dbReference type="SFLD" id="SFLDS00019">
    <property type="entry name" value="Glutathione_Transferase_(cytos"/>
    <property type="match status" value="1"/>
</dbReference>
<dbReference type="GO" id="GO:0005737">
    <property type="term" value="C:cytoplasm"/>
    <property type="evidence" value="ECO:0007669"/>
    <property type="project" value="TreeGrafter"/>
</dbReference>
<dbReference type="Pfam" id="PF02798">
    <property type="entry name" value="GST_N"/>
    <property type="match status" value="1"/>
</dbReference>
<dbReference type="SUPFAM" id="SSF47616">
    <property type="entry name" value="GST C-terminal domain-like"/>
    <property type="match status" value="1"/>
</dbReference>